<name>A0A839IWM9_9GAMM</name>
<dbReference type="Proteomes" id="UP000565262">
    <property type="component" value="Unassembled WGS sequence"/>
</dbReference>
<accession>A0A839IWM9</accession>
<comment type="caution">
    <text evidence="1">The sequence shown here is derived from an EMBL/GenBank/DDBJ whole genome shotgun (WGS) entry which is preliminary data.</text>
</comment>
<sequence>MQSESRYVLSTEKELDTTLWVVSQKNPGSDGTTTLTMSEYSDDMYEYNITSS</sequence>
<proteinExistence type="predicted"/>
<keyword evidence="2" id="KW-1185">Reference proteome</keyword>
<evidence type="ECO:0000313" key="2">
    <source>
        <dbReference type="Proteomes" id="UP000565262"/>
    </source>
</evidence>
<organism evidence="1 2">
    <name type="scientific">Oceanospirillum sediminis</name>
    <dbReference type="NCBI Taxonomy" id="2760088"/>
    <lineage>
        <taxon>Bacteria</taxon>
        <taxon>Pseudomonadati</taxon>
        <taxon>Pseudomonadota</taxon>
        <taxon>Gammaproteobacteria</taxon>
        <taxon>Oceanospirillales</taxon>
        <taxon>Oceanospirillaceae</taxon>
        <taxon>Oceanospirillum</taxon>
    </lineage>
</organism>
<evidence type="ECO:0000313" key="1">
    <source>
        <dbReference type="EMBL" id="MBB1489785.1"/>
    </source>
</evidence>
<protein>
    <submittedName>
        <fullName evidence="1">Uncharacterized protein</fullName>
    </submittedName>
</protein>
<gene>
    <name evidence="1" type="ORF">H4O21_24570</name>
</gene>
<reference evidence="1 2" key="1">
    <citation type="submission" date="2020-08" db="EMBL/GenBank/DDBJ databases">
        <title>Oceanospirillum sp. nov. isolated from marine sediment.</title>
        <authorList>
            <person name="Ji X."/>
        </authorList>
    </citation>
    <scope>NUCLEOTIDE SEQUENCE [LARGE SCALE GENOMIC DNA]</scope>
    <source>
        <strain evidence="1 2">D5</strain>
    </source>
</reference>
<dbReference type="AlphaFoldDB" id="A0A839IWM9"/>
<dbReference type="EMBL" id="JACJFM010000202">
    <property type="protein sequence ID" value="MBB1489785.1"/>
    <property type="molecule type" value="Genomic_DNA"/>
</dbReference>